<sequence length="144" mass="16800">SSENIMDGLVDLAGLLVTIVVFLIAMKAVSRLNYSNFKKAFEEYLQEWIDQNRYLIDEVKRKEGKENKEFYYMLTKSHHNNVVLQEKIANDFPINEGTIYHKGVFLYTDYKEIEEIIIGLNKSFFIVKRGGELPKPFNKVNDIA</sequence>
<evidence type="ECO:0000256" key="1">
    <source>
        <dbReference type="SAM" id="Phobius"/>
    </source>
</evidence>
<feature type="non-terminal residue" evidence="2">
    <location>
        <position position="144"/>
    </location>
</feature>
<feature type="transmembrane region" description="Helical" evidence="1">
    <location>
        <begin position="12"/>
        <end position="29"/>
    </location>
</feature>
<dbReference type="AlphaFoldDB" id="X1SXF3"/>
<dbReference type="EMBL" id="BARW01013446">
    <property type="protein sequence ID" value="GAI80005.1"/>
    <property type="molecule type" value="Genomic_DNA"/>
</dbReference>
<organism evidence="2">
    <name type="scientific">marine sediment metagenome</name>
    <dbReference type="NCBI Taxonomy" id="412755"/>
    <lineage>
        <taxon>unclassified sequences</taxon>
        <taxon>metagenomes</taxon>
        <taxon>ecological metagenomes</taxon>
    </lineage>
</organism>
<keyword evidence="1" id="KW-0472">Membrane</keyword>
<evidence type="ECO:0000313" key="2">
    <source>
        <dbReference type="EMBL" id="GAI80005.1"/>
    </source>
</evidence>
<proteinExistence type="predicted"/>
<keyword evidence="1" id="KW-0812">Transmembrane</keyword>
<feature type="non-terminal residue" evidence="2">
    <location>
        <position position="1"/>
    </location>
</feature>
<keyword evidence="1" id="KW-1133">Transmembrane helix</keyword>
<name>X1SXF3_9ZZZZ</name>
<comment type="caution">
    <text evidence="2">The sequence shown here is derived from an EMBL/GenBank/DDBJ whole genome shotgun (WGS) entry which is preliminary data.</text>
</comment>
<accession>X1SXF3</accession>
<gene>
    <name evidence="2" type="ORF">S12H4_24644</name>
</gene>
<reference evidence="2" key="1">
    <citation type="journal article" date="2014" name="Front. Microbiol.">
        <title>High frequency of phylogenetically diverse reductive dehalogenase-homologous genes in deep subseafloor sedimentary metagenomes.</title>
        <authorList>
            <person name="Kawai M."/>
            <person name="Futagami T."/>
            <person name="Toyoda A."/>
            <person name="Takaki Y."/>
            <person name="Nishi S."/>
            <person name="Hori S."/>
            <person name="Arai W."/>
            <person name="Tsubouchi T."/>
            <person name="Morono Y."/>
            <person name="Uchiyama I."/>
            <person name="Ito T."/>
            <person name="Fujiyama A."/>
            <person name="Inagaki F."/>
            <person name="Takami H."/>
        </authorList>
    </citation>
    <scope>NUCLEOTIDE SEQUENCE</scope>
    <source>
        <strain evidence="2">Expedition CK06-06</strain>
    </source>
</reference>
<protein>
    <submittedName>
        <fullName evidence="2">Uncharacterized protein</fullName>
    </submittedName>
</protein>